<dbReference type="CDD" id="cd00640">
    <property type="entry name" value="Trp-synth-beta_II"/>
    <property type="match status" value="1"/>
</dbReference>
<keyword evidence="4" id="KW-0456">Lyase</keyword>
<evidence type="ECO:0000259" key="3">
    <source>
        <dbReference type="Pfam" id="PF00291"/>
    </source>
</evidence>
<organism evidence="4 5">
    <name type="scientific">Burkholderia ambifaria</name>
    <dbReference type="NCBI Taxonomy" id="152480"/>
    <lineage>
        <taxon>Bacteria</taxon>
        <taxon>Pseudomonadati</taxon>
        <taxon>Pseudomonadota</taxon>
        <taxon>Betaproteobacteria</taxon>
        <taxon>Burkholderiales</taxon>
        <taxon>Burkholderiaceae</taxon>
        <taxon>Burkholderia</taxon>
        <taxon>Burkholderia cepacia complex</taxon>
    </lineage>
</organism>
<comment type="caution">
    <text evidence="4">The sequence shown here is derived from an EMBL/GenBank/DDBJ whole genome shotgun (WGS) entry which is preliminary data.</text>
</comment>
<dbReference type="GO" id="GO:0008838">
    <property type="term" value="F:diaminopropionate ammonia-lyase activity"/>
    <property type="evidence" value="ECO:0007669"/>
    <property type="project" value="UniProtKB-EC"/>
</dbReference>
<dbReference type="PANTHER" id="PTHR42937">
    <property type="match status" value="1"/>
</dbReference>
<comment type="cofactor">
    <cofactor evidence="1">
        <name>pyridoxal 5'-phosphate</name>
        <dbReference type="ChEBI" id="CHEBI:597326"/>
    </cofactor>
</comment>
<evidence type="ECO:0000313" key="5">
    <source>
        <dbReference type="Proteomes" id="UP000682266"/>
    </source>
</evidence>
<dbReference type="PANTHER" id="PTHR42937:SF1">
    <property type="entry name" value="DIAMINOPROPIONATE AMMONIA-LYASE"/>
    <property type="match status" value="1"/>
</dbReference>
<dbReference type="InterPro" id="IPR036052">
    <property type="entry name" value="TrpB-like_PALP_sf"/>
</dbReference>
<feature type="domain" description="Tryptophan synthase beta chain-like PALP" evidence="3">
    <location>
        <begin position="47"/>
        <end position="367"/>
    </location>
</feature>
<dbReference type="SUPFAM" id="SSF53686">
    <property type="entry name" value="Tryptophan synthase beta subunit-like PLP-dependent enzymes"/>
    <property type="match status" value="1"/>
</dbReference>
<dbReference type="NCBIfam" id="NF006058">
    <property type="entry name" value="PRK08206.1"/>
    <property type="match status" value="1"/>
</dbReference>
<gene>
    <name evidence="4" type="ORF">KDW93_05305</name>
</gene>
<evidence type="ECO:0000256" key="2">
    <source>
        <dbReference type="ARBA" id="ARBA00022898"/>
    </source>
</evidence>
<dbReference type="EMBL" id="JAGSVG010000003">
    <property type="protein sequence ID" value="MBR8128398.1"/>
    <property type="molecule type" value="Genomic_DNA"/>
</dbReference>
<dbReference type="InterPro" id="IPR001926">
    <property type="entry name" value="TrpB-like_PALP"/>
</dbReference>
<proteinExistence type="predicted"/>
<dbReference type="AlphaFoldDB" id="A0AA41E503"/>
<name>A0AA41E503_9BURK</name>
<keyword evidence="2" id="KW-0663">Pyridoxal phosphate</keyword>
<dbReference type="RefSeq" id="WP_105787964.1">
    <property type="nucleotide sequence ID" value="NZ_CADERF010000006.1"/>
</dbReference>
<accession>A0AA41E503</accession>
<dbReference type="Gene3D" id="3.40.50.1100">
    <property type="match status" value="3"/>
</dbReference>
<dbReference type="Proteomes" id="UP000682266">
    <property type="component" value="Unassembled WGS sequence"/>
</dbReference>
<evidence type="ECO:0000313" key="4">
    <source>
        <dbReference type="EMBL" id="MBR8128398.1"/>
    </source>
</evidence>
<dbReference type="EC" id="4.3.1.15" evidence="4"/>
<dbReference type="Pfam" id="PF00291">
    <property type="entry name" value="PALP"/>
    <property type="match status" value="1"/>
</dbReference>
<reference evidence="4" key="1">
    <citation type="submission" date="2021-04" db="EMBL/GenBank/DDBJ databases">
        <title>A collection of bacterial strains from the Burkholderia cepacia Research Laboratory and Repository.</title>
        <authorList>
            <person name="Lipuma J."/>
            <person name="Spilker T."/>
        </authorList>
    </citation>
    <scope>NUCLEOTIDE SEQUENCE</scope>
    <source>
        <strain evidence="4">AU36012</strain>
    </source>
</reference>
<sequence length="408" mass="44155">MNPVFQHCKNPSWLDAAKADRAAAAVENLGEWRMAVKEIHSWPEYESQPLHSLDNLAVQTNVAKIYYKDESQRFGRGMGSFKALGAPYAVFCILADAVEKKTGTRPTSDDLRSGKYQEITERVTVTVATDGNQGRGLAYAAKAFGCRCVVYIHEHVSPGRKEAMEALGAIVIRIQGEYEASVGRSRSDAKNNGWHFVSSTSWDDYASGSPRDVMNAYMVLVDEALQQLPDPKAITHIFVQGGVGSIAAAIFLRFYQELDGAAPRMVMVEPNEADCLYQSAFNRTPTPSAGSLHTIMAGLACREVSPAAWALLDWLGSDFVTIPDSWAEDAMRALAAGNGDSPIVCGETAAGGTAVVLKAKELPELREALGLDKQSQILLFGLEGATDPTIYEQIVGRSVADVFDGVAR</sequence>
<evidence type="ECO:0000256" key="1">
    <source>
        <dbReference type="ARBA" id="ARBA00001933"/>
    </source>
</evidence>
<protein>
    <submittedName>
        <fullName evidence="4">Diaminopropionate ammonia-lyase</fullName>
        <ecNumber evidence="4">4.3.1.15</ecNumber>
    </submittedName>
</protein>